<feature type="domain" description="Gfo/Idh/MocA-like oxidoreductase N-terminal" evidence="1">
    <location>
        <begin position="8"/>
        <end position="129"/>
    </location>
</feature>
<dbReference type="Gene3D" id="3.40.50.720">
    <property type="entry name" value="NAD(P)-binding Rossmann-like Domain"/>
    <property type="match status" value="1"/>
</dbReference>
<name>A0A1B2EFH0_9HYPH</name>
<dbReference type="Pfam" id="PF01408">
    <property type="entry name" value="GFO_IDH_MocA"/>
    <property type="match status" value="1"/>
</dbReference>
<dbReference type="InterPro" id="IPR004104">
    <property type="entry name" value="Gfo/Idh/MocA-like_OxRdtase_C"/>
</dbReference>
<evidence type="ECO:0000313" key="3">
    <source>
        <dbReference type="EMBL" id="ANY78721.1"/>
    </source>
</evidence>
<dbReference type="OrthoDB" id="9781031at2"/>
<dbReference type="InterPro" id="IPR036291">
    <property type="entry name" value="NAD(P)-bd_dom_sf"/>
</dbReference>
<dbReference type="RefSeq" id="WP_099509720.1">
    <property type="nucleotide sequence ID" value="NZ_CP016616.1"/>
</dbReference>
<gene>
    <name evidence="3" type="ORF">BB934_11180</name>
</gene>
<dbReference type="AlphaFoldDB" id="A0A1B2EFH0"/>
<dbReference type="KEGG" id="moc:BB934_11180"/>
<dbReference type="GO" id="GO:0000166">
    <property type="term" value="F:nucleotide binding"/>
    <property type="evidence" value="ECO:0007669"/>
    <property type="project" value="InterPro"/>
</dbReference>
<proteinExistence type="predicted"/>
<dbReference type="Pfam" id="PF02894">
    <property type="entry name" value="GFO_IDH_MocA_C"/>
    <property type="match status" value="1"/>
</dbReference>
<organism evidence="3">
    <name type="scientific">Microvirga ossetica</name>
    <dbReference type="NCBI Taxonomy" id="1882682"/>
    <lineage>
        <taxon>Bacteria</taxon>
        <taxon>Pseudomonadati</taxon>
        <taxon>Pseudomonadota</taxon>
        <taxon>Alphaproteobacteria</taxon>
        <taxon>Hyphomicrobiales</taxon>
        <taxon>Methylobacteriaceae</taxon>
        <taxon>Microvirga</taxon>
    </lineage>
</organism>
<dbReference type="PANTHER" id="PTHR43377">
    <property type="entry name" value="BILIVERDIN REDUCTASE A"/>
    <property type="match status" value="1"/>
</dbReference>
<protein>
    <submittedName>
        <fullName evidence="3">4,5-dihydroxyphthalate dehydrogenase</fullName>
    </submittedName>
</protein>
<evidence type="ECO:0000259" key="2">
    <source>
        <dbReference type="Pfam" id="PF02894"/>
    </source>
</evidence>
<evidence type="ECO:0000259" key="1">
    <source>
        <dbReference type="Pfam" id="PF01408"/>
    </source>
</evidence>
<reference evidence="3" key="1">
    <citation type="submission" date="2016-07" db="EMBL/GenBank/DDBJ databases">
        <title>Microvirga ossetica sp. nov. a new species of rhizobia isolated from root nodules of the legume species Vicia alpestris Steven originated from North Ossetia region in the Caucasus.</title>
        <authorList>
            <person name="Safronova V.I."/>
            <person name="Kuznetsova I.G."/>
            <person name="Sazanova A.L."/>
            <person name="Belimov A."/>
            <person name="Andronov E."/>
            <person name="Osledkin Y.S."/>
            <person name="Onishchuk O.P."/>
            <person name="Kurchak O.N."/>
            <person name="Shaposhnikov A.I."/>
            <person name="Willems A."/>
            <person name="Tikhonovich I.A."/>
        </authorList>
    </citation>
    <scope>NUCLEOTIDE SEQUENCE [LARGE SCALE GENOMIC DNA]</scope>
    <source>
        <strain evidence="3">V5/3M</strain>
    </source>
</reference>
<accession>A0A1B2EFH0</accession>
<dbReference type="PANTHER" id="PTHR43377:SF2">
    <property type="entry name" value="BINDING ROSSMANN FOLD OXIDOREDUCTASE, PUTATIVE (AFU_ORTHOLOGUE AFUA_4G00560)-RELATED"/>
    <property type="match status" value="1"/>
</dbReference>
<feature type="domain" description="Gfo/Idh/MocA-like oxidoreductase C-terminal" evidence="2">
    <location>
        <begin position="142"/>
        <end position="403"/>
    </location>
</feature>
<dbReference type="InterPro" id="IPR051450">
    <property type="entry name" value="Gfo/Idh/MocA_Oxidoreductases"/>
</dbReference>
<dbReference type="SUPFAM" id="SSF55347">
    <property type="entry name" value="Glyceraldehyde-3-phosphate dehydrogenase-like, C-terminal domain"/>
    <property type="match status" value="1"/>
</dbReference>
<dbReference type="Gene3D" id="3.30.360.10">
    <property type="entry name" value="Dihydrodipicolinate Reductase, domain 2"/>
    <property type="match status" value="1"/>
</dbReference>
<dbReference type="SUPFAM" id="SSF51735">
    <property type="entry name" value="NAD(P)-binding Rossmann-fold domains"/>
    <property type="match status" value="1"/>
</dbReference>
<dbReference type="InterPro" id="IPR000683">
    <property type="entry name" value="Gfo/Idh/MocA-like_OxRdtase_N"/>
</dbReference>
<sequence>MDLSSRKRIALIGTGHRGTGMWGINVVKDYSDYVDIVALCDTNRLRAERARGFLGIDAPIYTDAQEMIAAVKPDQVIVCTRDSNHDEMIVRALESGVDVITEKPMTTTAEKVRRILDAEKRTGRRVDVTFNYRYAPTVRKIKELLNSGVIGDVTSIDFHWFLDNKHGADYFRRWHAVEENSGSLFVHKSTHHFDLMNWYLDDDPEQVFAFASLRKYGKAGPFRGERCKTCEHASYCDYYMDVSKDPWLEALYEDPSREDGYVRDACVFREEINIPDTMSAMIRYRKGVQVTYSVNTYMPIEGHFIAFDGTKGRIQMRQYERQPWETPEYDEIQLVRNFGGVETIQVPHEPGGHFGGDPKLQDMLFKPGTPDPLNQRAGSRAGAMSVLCGIAALQSSKTGQMVSVSKLLDPAQAIAA</sequence>
<dbReference type="EMBL" id="CP016616">
    <property type="protein sequence ID" value="ANY78721.1"/>
    <property type="molecule type" value="Genomic_DNA"/>
</dbReference>